<dbReference type="Gene3D" id="2.60.120.260">
    <property type="entry name" value="Galactose-binding domain-like"/>
    <property type="match status" value="1"/>
</dbReference>
<evidence type="ECO:0000256" key="11">
    <source>
        <dbReference type="SAM" id="MobiDB-lite"/>
    </source>
</evidence>
<dbReference type="GO" id="GO:0005886">
    <property type="term" value="C:plasma membrane"/>
    <property type="evidence" value="ECO:0007669"/>
    <property type="project" value="UniProtKB-SubCell"/>
</dbReference>
<name>A0A4E0RMB2_FASHE</name>
<proteinExistence type="predicted"/>
<evidence type="ECO:0000256" key="9">
    <source>
        <dbReference type="ARBA" id="ARBA00023157"/>
    </source>
</evidence>
<feature type="region of interest" description="Disordered" evidence="11">
    <location>
        <begin position="1304"/>
        <end position="1328"/>
    </location>
</feature>
<evidence type="ECO:0000256" key="8">
    <source>
        <dbReference type="ARBA" id="ARBA00023136"/>
    </source>
</evidence>
<evidence type="ECO:0000256" key="3">
    <source>
        <dbReference type="ARBA" id="ARBA00022692"/>
    </source>
</evidence>
<feature type="compositionally biased region" description="Polar residues" evidence="11">
    <location>
        <begin position="894"/>
        <end position="903"/>
    </location>
</feature>
<dbReference type="PROSITE" id="PS50022">
    <property type="entry name" value="FA58C_3"/>
    <property type="match status" value="1"/>
</dbReference>
<comment type="caution">
    <text evidence="14">The sequence shown here is derived from an EMBL/GenBank/DDBJ whole genome shotgun (WGS) entry which is preliminary data.</text>
</comment>
<organism evidence="14 15">
    <name type="scientific">Fasciola hepatica</name>
    <name type="common">Liver fluke</name>
    <dbReference type="NCBI Taxonomy" id="6192"/>
    <lineage>
        <taxon>Eukaryota</taxon>
        <taxon>Metazoa</taxon>
        <taxon>Spiralia</taxon>
        <taxon>Lophotrochozoa</taxon>
        <taxon>Platyhelminthes</taxon>
        <taxon>Trematoda</taxon>
        <taxon>Digenea</taxon>
        <taxon>Plagiorchiida</taxon>
        <taxon>Echinostomata</taxon>
        <taxon>Echinostomatoidea</taxon>
        <taxon>Fasciolidae</taxon>
        <taxon>Fasciola</taxon>
    </lineage>
</organism>
<keyword evidence="14" id="KW-0675">Receptor</keyword>
<evidence type="ECO:0000256" key="7">
    <source>
        <dbReference type="ARBA" id="ARBA00022989"/>
    </source>
</evidence>
<keyword evidence="3 12" id="KW-0812">Transmembrane</keyword>
<evidence type="ECO:0000259" key="13">
    <source>
        <dbReference type="PROSITE" id="PS50022"/>
    </source>
</evidence>
<evidence type="ECO:0000256" key="10">
    <source>
        <dbReference type="ARBA" id="ARBA00023180"/>
    </source>
</evidence>
<dbReference type="SUPFAM" id="SSF49785">
    <property type="entry name" value="Galactose-binding domain-like"/>
    <property type="match status" value="1"/>
</dbReference>
<evidence type="ECO:0000256" key="5">
    <source>
        <dbReference type="ARBA" id="ARBA00022741"/>
    </source>
</evidence>
<evidence type="ECO:0000256" key="12">
    <source>
        <dbReference type="SAM" id="Phobius"/>
    </source>
</evidence>
<gene>
    <name evidence="14" type="ORF">D915_000498</name>
</gene>
<accession>A0A4E0RMB2</accession>
<dbReference type="InterPro" id="IPR008979">
    <property type="entry name" value="Galactose-bd-like_sf"/>
</dbReference>
<feature type="region of interest" description="Disordered" evidence="11">
    <location>
        <begin position="715"/>
        <end position="736"/>
    </location>
</feature>
<keyword evidence="2" id="KW-1003">Cell membrane</keyword>
<feature type="transmembrane region" description="Helical" evidence="12">
    <location>
        <begin position="527"/>
        <end position="550"/>
    </location>
</feature>
<dbReference type="EMBL" id="JXXN02000097">
    <property type="protein sequence ID" value="THD28683.1"/>
    <property type="molecule type" value="Genomic_DNA"/>
</dbReference>
<dbReference type="Proteomes" id="UP000230066">
    <property type="component" value="Unassembled WGS sequence"/>
</dbReference>
<evidence type="ECO:0000256" key="1">
    <source>
        <dbReference type="ARBA" id="ARBA00004251"/>
    </source>
</evidence>
<feature type="compositionally biased region" description="Gly residues" evidence="11">
    <location>
        <begin position="852"/>
        <end position="863"/>
    </location>
</feature>
<keyword evidence="7 12" id="KW-1133">Transmembrane helix</keyword>
<evidence type="ECO:0000256" key="6">
    <source>
        <dbReference type="ARBA" id="ARBA00022840"/>
    </source>
</evidence>
<reference evidence="14" key="1">
    <citation type="submission" date="2019-03" db="EMBL/GenBank/DDBJ databases">
        <title>Improved annotation for the trematode Fasciola hepatica.</title>
        <authorList>
            <person name="Choi Y.-J."/>
            <person name="Martin J."/>
            <person name="Mitreva M."/>
        </authorList>
    </citation>
    <scope>NUCLEOTIDE SEQUENCE [LARGE SCALE GENOMIC DNA]</scope>
</reference>
<protein>
    <submittedName>
        <fullName evidence="14">Discoidin domain-containing receptor 2</fullName>
    </submittedName>
</protein>
<keyword evidence="6" id="KW-0067">ATP-binding</keyword>
<evidence type="ECO:0000313" key="14">
    <source>
        <dbReference type="EMBL" id="THD28683.1"/>
    </source>
</evidence>
<dbReference type="GO" id="GO:0005524">
    <property type="term" value="F:ATP binding"/>
    <property type="evidence" value="ECO:0007669"/>
    <property type="project" value="UniProtKB-KW"/>
</dbReference>
<keyword evidence="15" id="KW-1185">Reference proteome</keyword>
<dbReference type="PANTHER" id="PTHR24543">
    <property type="entry name" value="MULTICOPPER OXIDASE-RELATED"/>
    <property type="match status" value="1"/>
</dbReference>
<feature type="region of interest" description="Disordered" evidence="11">
    <location>
        <begin position="894"/>
        <end position="913"/>
    </location>
</feature>
<dbReference type="Pfam" id="PF21114">
    <property type="entry name" value="DDR1-2_DS-like"/>
    <property type="match status" value="1"/>
</dbReference>
<comment type="subcellular location">
    <subcellularLocation>
        <location evidence="1">Cell membrane</location>
        <topology evidence="1">Single-pass type I membrane protein</topology>
    </subcellularLocation>
</comment>
<evidence type="ECO:0000256" key="2">
    <source>
        <dbReference type="ARBA" id="ARBA00022475"/>
    </source>
</evidence>
<keyword evidence="5" id="KW-0547">Nucleotide-binding</keyword>
<evidence type="ECO:0000313" key="15">
    <source>
        <dbReference type="Proteomes" id="UP000230066"/>
    </source>
</evidence>
<dbReference type="Pfam" id="PF00754">
    <property type="entry name" value="F5_F8_type_C"/>
    <property type="match status" value="1"/>
</dbReference>
<dbReference type="InterPro" id="IPR048525">
    <property type="entry name" value="DDR1-2_DS-like"/>
</dbReference>
<feature type="region of interest" description="Disordered" evidence="11">
    <location>
        <begin position="810"/>
        <end position="872"/>
    </location>
</feature>
<feature type="compositionally biased region" description="Polar residues" evidence="11">
    <location>
        <begin position="810"/>
        <end position="835"/>
    </location>
</feature>
<feature type="region of interest" description="Disordered" evidence="11">
    <location>
        <begin position="643"/>
        <end position="665"/>
    </location>
</feature>
<keyword evidence="8 12" id="KW-0472">Membrane</keyword>
<feature type="compositionally biased region" description="Low complexity" evidence="11">
    <location>
        <begin position="717"/>
        <end position="727"/>
    </location>
</feature>
<dbReference type="InterPro" id="IPR000421">
    <property type="entry name" value="FA58C"/>
</dbReference>
<feature type="compositionally biased region" description="Low complexity" evidence="11">
    <location>
        <begin position="495"/>
        <end position="505"/>
    </location>
</feature>
<keyword evidence="10" id="KW-0325">Glycoprotein</keyword>
<feature type="compositionally biased region" description="Polar residues" evidence="11">
    <location>
        <begin position="1304"/>
        <end position="1314"/>
    </location>
</feature>
<keyword evidence="9" id="KW-1015">Disulfide bond</keyword>
<dbReference type="PANTHER" id="PTHR24543:SF334">
    <property type="entry name" value="F5_8 TYPE C DOMAIN-CONTAINING PROTEIN"/>
    <property type="match status" value="1"/>
</dbReference>
<feature type="region of interest" description="Disordered" evidence="11">
    <location>
        <begin position="485"/>
        <end position="505"/>
    </location>
</feature>
<dbReference type="Gene3D" id="2.60.120.1190">
    <property type="match status" value="1"/>
</dbReference>
<feature type="domain" description="F5/8 type C" evidence="13">
    <location>
        <begin position="40"/>
        <end position="203"/>
    </location>
</feature>
<evidence type="ECO:0000256" key="4">
    <source>
        <dbReference type="ARBA" id="ARBA00022729"/>
    </source>
</evidence>
<keyword evidence="4" id="KW-0732">Signal</keyword>
<sequence>MYILSYLRIYFLLNALRFGTIQCSKNVRTVRRGLGPDSQCMSPLIKSHEEFPDSAFSASSTLEDRTEFQPHQARLPDVYGSKEHTSGHAWCPNTPIEESLREWIQAEFSDLVMIGAIFTAGRGDGNVKEFMPNFVLKYQREDNGPWYEHVKRDGTRVLRANSDPRNLARATLDSMVIAKRIRIYPYSRDGKQQVCLRFALLGCKFPDGVVSYGMPQGGDRSYSTSPVPLGNPIGSFSANFRDLSYDGQLVGTNDHLTDGMGQLMDNVAYLGNVTTPLAMYPSKPGFHFVGWYQHGQTDVPIVFKFDTARTFTWVRLFTFDSIPLRARLFSRVSVAFSMDGQTYNHSVEVFTGRAQLYDPRTAVFSRSRRAEDGVDRFVKQTRATTSAHSQGDPLIYVDQDWDGALVLEADLGGRVGRFVRLSLTATDGWVLLSEVQFNSSIAKQMKNEIPAASASTVLTGTGSQSPNEISFGDLSLPIEDPVESGNRPVSVAGDSSATSTSLSTSGRDMDEVSALELSSRGLFTNPLPFVIAIAILLFLLSTVVLIWLCTRRHQKRSQLRLHRKGLIGSDSTKPAAFHPSSINGVGGMHQSSGLIDVPGVFGFGISGGGVGPGAHEATKLLSGPPYPGLNSTSTSCPGQSTTPLANGMHPSGHLTHDPNPTTNGPVSLGLAYPGRTPGAGVILPCSPSSSCSSHTSVVDPMTGVGCGLTVVSTMASPTQQQQQQQQQPLPPPPTSTNLYAGTDVSCMTGGSKRTQAPMGYLPAFIALPTNNPAGGFVLQPIHYNPTGPLSPAQIGTPDTGSLYTSIRLSATQTPPVKSSATSTRQSESEMTSPKSVWSKAKLTCRHDDHDGPGSGDGGVGCGGSVLTRDEDTDDDVVDLHEDVSPEIMELTSVNRKMSQTSPASPAEDENRSHVCDTGYRNQMTGVVTTCMRNSCEVNPRYSGDGQTLSEELTESHTSARCQQPLRQPRLPSVPSIMLPNCGKRHSGCSLPDGEESQSYANLLVLSNGSCKEGMTIHVLRQTPSGYILQPCGPEYASASLFGFTPPPSDTTPCSSAPPTCTESMPATHYRPTAPNYTISFARPAPALISSPGTVYPGPALPVTATTLRRVPPGQQATATSNASHLFQSTQAAGVLFLPHSALTSSCAEDAAAIGLYQTTVNGFPASDFGASYNIYQPIRSRPPEELIQQHADGQRTTMNAPHDNWMYPTHPEDVTPCHGPIPTGSGGLYHQGPIQLVATSGVMDLSHQQSPNISPQHYYPASFIFPSVPPLPGRPPTDVTVRTGVSLIEHQTFVRGSPVGANTSAVMNTNNLSGNYVPRTSEASSRDGASSSRLSIYSVCI</sequence>